<evidence type="ECO:0000313" key="3">
    <source>
        <dbReference type="Proteomes" id="UP000467840"/>
    </source>
</evidence>
<organism evidence="2 3">
    <name type="scientific">Hevea brasiliensis</name>
    <name type="common">Para rubber tree</name>
    <name type="synonym">Siphonia brasiliensis</name>
    <dbReference type="NCBI Taxonomy" id="3981"/>
    <lineage>
        <taxon>Eukaryota</taxon>
        <taxon>Viridiplantae</taxon>
        <taxon>Streptophyta</taxon>
        <taxon>Embryophyta</taxon>
        <taxon>Tracheophyta</taxon>
        <taxon>Spermatophyta</taxon>
        <taxon>Magnoliopsida</taxon>
        <taxon>eudicotyledons</taxon>
        <taxon>Gunneridae</taxon>
        <taxon>Pentapetalae</taxon>
        <taxon>rosids</taxon>
        <taxon>fabids</taxon>
        <taxon>Malpighiales</taxon>
        <taxon>Euphorbiaceae</taxon>
        <taxon>Crotonoideae</taxon>
        <taxon>Micrandreae</taxon>
        <taxon>Hevea</taxon>
    </lineage>
</organism>
<dbReference type="InterPro" id="IPR057135">
    <property type="entry name" value="At4g27190-like_LRR"/>
</dbReference>
<protein>
    <recommendedName>
        <fullName evidence="1">Disease resistance protein At4g27190-like leucine-rich repeats domain-containing protein</fullName>
    </recommendedName>
</protein>
<sequence>MSPAKSHVSFDFPLLKRLNLYGCPNMKTFCCAISSSWAFSRSVDHTNNGFDGKHAHNSIVRGLLKGGREQKYVSSKEVSLVKNEEDPSVSHIDEKTETCYAFPSKLIEGFQNLENLKMEKSDTLEVIFSFDGLILQEYHATIGILNSLKELHLNVDKITHPLQENFEKDREWPTIRRRFKQCDQLYLKEDESDFEKAGAEELLQVLQDSQLRAEEKSGFCICNVGLSSLDIYFN</sequence>
<dbReference type="Pfam" id="PF23247">
    <property type="entry name" value="LRR_RPS2"/>
    <property type="match status" value="1"/>
</dbReference>
<gene>
    <name evidence="2" type="ORF">GH714_012412</name>
</gene>
<dbReference type="AlphaFoldDB" id="A0A6A6KN33"/>
<feature type="domain" description="Disease resistance protein At4g27190-like leucine-rich repeats" evidence="1">
    <location>
        <begin position="98"/>
        <end position="160"/>
    </location>
</feature>
<reference evidence="2 3" key="1">
    <citation type="journal article" date="2020" name="Mol. Plant">
        <title>The Chromosome-Based Rubber Tree Genome Provides New Insights into Spurge Genome Evolution and Rubber Biosynthesis.</title>
        <authorList>
            <person name="Liu J."/>
            <person name="Shi C."/>
            <person name="Shi C.C."/>
            <person name="Li W."/>
            <person name="Zhang Q.J."/>
            <person name="Zhang Y."/>
            <person name="Li K."/>
            <person name="Lu H.F."/>
            <person name="Shi C."/>
            <person name="Zhu S.T."/>
            <person name="Xiao Z.Y."/>
            <person name="Nan H."/>
            <person name="Yue Y."/>
            <person name="Zhu X.G."/>
            <person name="Wu Y."/>
            <person name="Hong X.N."/>
            <person name="Fan G.Y."/>
            <person name="Tong Y."/>
            <person name="Zhang D."/>
            <person name="Mao C.L."/>
            <person name="Liu Y.L."/>
            <person name="Hao S.J."/>
            <person name="Liu W.Q."/>
            <person name="Lv M.Q."/>
            <person name="Zhang H.B."/>
            <person name="Liu Y."/>
            <person name="Hu-Tang G.R."/>
            <person name="Wang J.P."/>
            <person name="Wang J.H."/>
            <person name="Sun Y.H."/>
            <person name="Ni S.B."/>
            <person name="Chen W.B."/>
            <person name="Zhang X.C."/>
            <person name="Jiao Y.N."/>
            <person name="Eichler E.E."/>
            <person name="Li G.H."/>
            <person name="Liu X."/>
            <person name="Gao L.Z."/>
        </authorList>
    </citation>
    <scope>NUCLEOTIDE SEQUENCE [LARGE SCALE GENOMIC DNA]</scope>
    <source>
        <strain evidence="3">cv. GT1</strain>
        <tissue evidence="2">Leaf</tissue>
    </source>
</reference>
<dbReference type="Proteomes" id="UP000467840">
    <property type="component" value="Chromosome 2"/>
</dbReference>
<proteinExistence type="predicted"/>
<comment type="caution">
    <text evidence="2">The sequence shown here is derived from an EMBL/GenBank/DDBJ whole genome shotgun (WGS) entry which is preliminary data.</text>
</comment>
<name>A0A6A6KN33_HEVBR</name>
<keyword evidence="3" id="KW-1185">Reference proteome</keyword>
<accession>A0A6A6KN33</accession>
<evidence type="ECO:0000313" key="2">
    <source>
        <dbReference type="EMBL" id="KAF2290370.1"/>
    </source>
</evidence>
<dbReference type="EMBL" id="JAAGAX010000015">
    <property type="protein sequence ID" value="KAF2290370.1"/>
    <property type="molecule type" value="Genomic_DNA"/>
</dbReference>
<evidence type="ECO:0000259" key="1">
    <source>
        <dbReference type="Pfam" id="PF23247"/>
    </source>
</evidence>